<keyword evidence="3" id="KW-0808">Transferase</keyword>
<keyword evidence="12" id="KW-1185">Reference proteome</keyword>
<reference evidence="11 12" key="1">
    <citation type="journal article" date="2014" name="BMC Genomics">
        <title>Genome sequencing of four Aureobasidium pullulans varieties: biotechnological potential, stress tolerance, and description of new species.</title>
        <authorList>
            <person name="Gostin Ar C."/>
            <person name="Ohm R.A."/>
            <person name="Kogej T."/>
            <person name="Sonjak S."/>
            <person name="Turk M."/>
            <person name="Zajc J."/>
            <person name="Zalar P."/>
            <person name="Grube M."/>
            <person name="Sun H."/>
            <person name="Han J."/>
            <person name="Sharma A."/>
            <person name="Chiniquy J."/>
            <person name="Ngan C.Y."/>
            <person name="Lipzen A."/>
            <person name="Barry K."/>
            <person name="Grigoriev I.V."/>
            <person name="Gunde-Cimerman N."/>
        </authorList>
    </citation>
    <scope>NUCLEOTIDE SEQUENCE [LARGE SCALE GENOMIC DNA]</scope>
    <source>
        <strain evidence="11 12">EXF-2481</strain>
    </source>
</reference>
<keyword evidence="8" id="KW-0862">Zinc</keyword>
<name>A0A074Y604_AURSE</name>
<evidence type="ECO:0000256" key="4">
    <source>
        <dbReference type="ARBA" id="ARBA00022723"/>
    </source>
</evidence>
<keyword evidence="4" id="KW-0479">Metal-binding</keyword>
<dbReference type="PROSITE" id="PS00518">
    <property type="entry name" value="ZF_RING_1"/>
    <property type="match status" value="1"/>
</dbReference>
<dbReference type="CDD" id="cd20336">
    <property type="entry name" value="Rcat_RBR"/>
    <property type="match status" value="2"/>
</dbReference>
<feature type="region of interest" description="Disordered" evidence="9">
    <location>
        <begin position="349"/>
        <end position="493"/>
    </location>
</feature>
<dbReference type="SMART" id="SM00647">
    <property type="entry name" value="IBR"/>
    <property type="match status" value="3"/>
</dbReference>
<evidence type="ECO:0000256" key="1">
    <source>
        <dbReference type="ARBA" id="ARBA00001798"/>
    </source>
</evidence>
<keyword evidence="5" id="KW-0677">Repeat</keyword>
<dbReference type="EMBL" id="KL584767">
    <property type="protein sequence ID" value="KEQ93203.1"/>
    <property type="molecule type" value="Genomic_DNA"/>
</dbReference>
<dbReference type="STRING" id="1043005.A0A074Y604"/>
<dbReference type="GO" id="GO:0016567">
    <property type="term" value="P:protein ubiquitination"/>
    <property type="evidence" value="ECO:0007669"/>
    <property type="project" value="InterPro"/>
</dbReference>
<dbReference type="OrthoDB" id="1431934at2759"/>
<evidence type="ECO:0000256" key="9">
    <source>
        <dbReference type="SAM" id="MobiDB-lite"/>
    </source>
</evidence>
<dbReference type="InParanoid" id="A0A074Y604"/>
<evidence type="ECO:0000256" key="5">
    <source>
        <dbReference type="ARBA" id="ARBA00022737"/>
    </source>
</evidence>
<evidence type="ECO:0000259" key="10">
    <source>
        <dbReference type="PROSITE" id="PS51873"/>
    </source>
</evidence>
<dbReference type="InterPro" id="IPR044066">
    <property type="entry name" value="TRIAD_supradom"/>
</dbReference>
<evidence type="ECO:0000313" key="11">
    <source>
        <dbReference type="EMBL" id="KEQ93203.1"/>
    </source>
</evidence>
<dbReference type="CDD" id="cd20335">
    <property type="entry name" value="BRcat_RBR"/>
    <property type="match status" value="1"/>
</dbReference>
<gene>
    <name evidence="11" type="ORF">AUEXF2481DRAFT_7148</name>
</gene>
<organism evidence="11 12">
    <name type="scientific">Aureobasidium subglaciale (strain EXF-2481)</name>
    <name type="common">Aureobasidium pullulans var. subglaciale</name>
    <dbReference type="NCBI Taxonomy" id="1043005"/>
    <lineage>
        <taxon>Eukaryota</taxon>
        <taxon>Fungi</taxon>
        <taxon>Dikarya</taxon>
        <taxon>Ascomycota</taxon>
        <taxon>Pezizomycotina</taxon>
        <taxon>Dothideomycetes</taxon>
        <taxon>Dothideomycetidae</taxon>
        <taxon>Dothideales</taxon>
        <taxon>Saccotheciaceae</taxon>
        <taxon>Aureobasidium</taxon>
    </lineage>
</organism>
<feature type="compositionally biased region" description="Basic residues" evidence="9">
    <location>
        <begin position="414"/>
        <end position="432"/>
    </location>
</feature>
<dbReference type="InterPro" id="IPR002867">
    <property type="entry name" value="IBR_dom"/>
</dbReference>
<comment type="catalytic activity">
    <reaction evidence="1">
        <text>[E2 ubiquitin-conjugating enzyme]-S-ubiquitinyl-L-cysteine + [acceptor protein]-L-lysine = [E2 ubiquitin-conjugating enzyme]-L-cysteine + [acceptor protein]-N(6)-ubiquitinyl-L-lysine.</text>
        <dbReference type="EC" id="2.3.2.31"/>
    </reaction>
</comment>
<dbReference type="SUPFAM" id="SSF57850">
    <property type="entry name" value="RING/U-box"/>
    <property type="match status" value="3"/>
</dbReference>
<dbReference type="HOGENOM" id="CLU_043160_0_0_1"/>
<dbReference type="GeneID" id="25371045"/>
<dbReference type="Gene3D" id="1.20.120.1750">
    <property type="match status" value="1"/>
</dbReference>
<dbReference type="InterPro" id="IPR013083">
    <property type="entry name" value="Znf_RING/FYVE/PHD"/>
</dbReference>
<proteinExistence type="predicted"/>
<feature type="compositionally biased region" description="Low complexity" evidence="9">
    <location>
        <begin position="445"/>
        <end position="479"/>
    </location>
</feature>
<dbReference type="InterPro" id="IPR017907">
    <property type="entry name" value="Znf_RING_CS"/>
</dbReference>
<feature type="compositionally biased region" description="Basic and acidic residues" evidence="9">
    <location>
        <begin position="364"/>
        <end position="374"/>
    </location>
</feature>
<sequence>MAIMHSGVRDRVFNGRKQTGKLHIAQANPNTTTPAVPRPAVKTCAVCYKDQPPNVFPDINHSGQHNHEPNTCRKCFNRYIVGQIGSGQDRIKCAECQEHLSYEIVRQIVSKTSLGMYDKVLLKRCVEEDDDFHYCMSAKCKSGQIHIGGLDSPLFNCKVCKRKHCVDCKVPLHEGESCDDYQARHDEETLQSEAAVFAMSRACPGGCGARIERDGGCPHMLCTKCGHEFCFLCLGDYNHAATEGMCPSQTMAQPEPYNPSAAAIKARRAERQARKHAHSEEDESSVVLLGTITKPCPKCKVPIEKNGGCDHMTCASCHYQFCWLCSTDYALILRSDNRAHAVDCVYHPAHSRSRVEPSKSGPEGNKESVERSRESNAFPRTVNKDTDEDEVTLEKRNAAQAELSDDEHEEGGSKKKQKVKLTGTKKKAHNAKKAAVLRSVPKARGSATKMAAGTAARRGTRTGLRSSTATASSRPVTRAQSRALEAQQAGGAR</sequence>
<dbReference type="GO" id="GO:0008270">
    <property type="term" value="F:zinc ion binding"/>
    <property type="evidence" value="ECO:0007669"/>
    <property type="project" value="UniProtKB-KW"/>
</dbReference>
<keyword evidence="7" id="KW-0833">Ubl conjugation pathway</keyword>
<dbReference type="AlphaFoldDB" id="A0A074Y604"/>
<feature type="domain" description="RING-type" evidence="10">
    <location>
        <begin position="40"/>
        <end position="353"/>
    </location>
</feature>
<dbReference type="InterPro" id="IPR031127">
    <property type="entry name" value="E3_UB_ligase_RBR"/>
</dbReference>
<evidence type="ECO:0000256" key="8">
    <source>
        <dbReference type="ARBA" id="ARBA00022833"/>
    </source>
</evidence>
<accession>A0A074Y604</accession>
<dbReference type="GO" id="GO:0061630">
    <property type="term" value="F:ubiquitin protein ligase activity"/>
    <property type="evidence" value="ECO:0007669"/>
    <property type="project" value="UniProtKB-EC"/>
</dbReference>
<dbReference type="RefSeq" id="XP_013341520.1">
    <property type="nucleotide sequence ID" value="XM_013486066.1"/>
</dbReference>
<evidence type="ECO:0000313" key="12">
    <source>
        <dbReference type="Proteomes" id="UP000030641"/>
    </source>
</evidence>
<evidence type="ECO:0000256" key="7">
    <source>
        <dbReference type="ARBA" id="ARBA00022786"/>
    </source>
</evidence>
<keyword evidence="6" id="KW-0863">Zinc-finger</keyword>
<dbReference type="Pfam" id="PF01485">
    <property type="entry name" value="IBR"/>
    <property type="match status" value="1"/>
</dbReference>
<dbReference type="Pfam" id="PF22191">
    <property type="entry name" value="IBR_1"/>
    <property type="match status" value="2"/>
</dbReference>
<dbReference type="PANTHER" id="PTHR11685">
    <property type="entry name" value="RBR FAMILY RING FINGER AND IBR DOMAIN-CONTAINING"/>
    <property type="match status" value="1"/>
</dbReference>
<dbReference type="Proteomes" id="UP000030641">
    <property type="component" value="Unassembled WGS sequence"/>
</dbReference>
<evidence type="ECO:0000256" key="6">
    <source>
        <dbReference type="ARBA" id="ARBA00022771"/>
    </source>
</evidence>
<evidence type="ECO:0000256" key="3">
    <source>
        <dbReference type="ARBA" id="ARBA00022679"/>
    </source>
</evidence>
<dbReference type="Gene3D" id="3.30.40.10">
    <property type="entry name" value="Zinc/RING finger domain, C3HC4 (zinc finger)"/>
    <property type="match status" value="1"/>
</dbReference>
<dbReference type="EC" id="2.3.2.31" evidence="2"/>
<dbReference type="OMA" id="RLYCAEP"/>
<evidence type="ECO:0000256" key="2">
    <source>
        <dbReference type="ARBA" id="ARBA00012251"/>
    </source>
</evidence>
<dbReference type="PROSITE" id="PS51873">
    <property type="entry name" value="TRIAD"/>
    <property type="match status" value="1"/>
</dbReference>
<protein>
    <recommendedName>
        <fullName evidence="2">RBR-type E3 ubiquitin transferase</fullName>
        <ecNumber evidence="2">2.3.2.31</ecNumber>
    </recommendedName>
</protein>